<dbReference type="SUPFAM" id="SSF89392">
    <property type="entry name" value="Prokaryotic lipoproteins and lipoprotein localization factors"/>
    <property type="match status" value="1"/>
</dbReference>
<dbReference type="Proteomes" id="UP001597545">
    <property type="component" value="Unassembled WGS sequence"/>
</dbReference>
<evidence type="ECO:0000313" key="4">
    <source>
        <dbReference type="Proteomes" id="UP001597545"/>
    </source>
</evidence>
<keyword evidence="3" id="KW-0449">Lipoprotein</keyword>
<proteinExistence type="predicted"/>
<keyword evidence="4" id="KW-1185">Reference proteome</keyword>
<evidence type="ECO:0000256" key="2">
    <source>
        <dbReference type="SAM" id="SignalP"/>
    </source>
</evidence>
<organism evidence="3 4">
    <name type="scientific">Sphingobacterium suaedae</name>
    <dbReference type="NCBI Taxonomy" id="1686402"/>
    <lineage>
        <taxon>Bacteria</taxon>
        <taxon>Pseudomonadati</taxon>
        <taxon>Bacteroidota</taxon>
        <taxon>Sphingobacteriia</taxon>
        <taxon>Sphingobacteriales</taxon>
        <taxon>Sphingobacteriaceae</taxon>
        <taxon>Sphingobacterium</taxon>
    </lineage>
</organism>
<dbReference type="InterPro" id="IPR004564">
    <property type="entry name" value="OM_lipoprot_carrier_LolA-like"/>
</dbReference>
<keyword evidence="1 2" id="KW-0732">Signal</keyword>
<dbReference type="RefSeq" id="WP_380906469.1">
    <property type="nucleotide sequence ID" value="NZ_JBHUEG010000018.1"/>
</dbReference>
<dbReference type="Gene3D" id="2.50.20.10">
    <property type="entry name" value="Lipoprotein localisation LolA/LolB/LppX"/>
    <property type="match status" value="1"/>
</dbReference>
<sequence length="208" mass="24348">MTRNLLYFLFCILPFLGIAQDRQMTPAEISAFQKSLQGLAELKTLEADFNQYKYMSFMKKPIEASGKLYIRQPDRLSWFYIAPFQYKMVFKDNKIFINDQGKKSSLNLGNNKQFEKISRLIASGIRGGRYDEKEFTVSYFKQDGLNLVKLLPKANDAKKYIKEIRLLFSKSDNQVQEVMLMEPSNDYTRFVLKNKKINTTLHDSVFNL</sequence>
<evidence type="ECO:0000313" key="3">
    <source>
        <dbReference type="EMBL" id="MFD2550059.1"/>
    </source>
</evidence>
<feature type="signal peptide" evidence="2">
    <location>
        <begin position="1"/>
        <end position="19"/>
    </location>
</feature>
<comment type="caution">
    <text evidence="3">The sequence shown here is derived from an EMBL/GenBank/DDBJ whole genome shotgun (WGS) entry which is preliminary data.</text>
</comment>
<feature type="chain" id="PRO_5045064931" evidence="2">
    <location>
        <begin position="20"/>
        <end position="208"/>
    </location>
</feature>
<dbReference type="EMBL" id="JBHULR010000021">
    <property type="protein sequence ID" value="MFD2550059.1"/>
    <property type="molecule type" value="Genomic_DNA"/>
</dbReference>
<dbReference type="PANTHER" id="PTHR35869:SF1">
    <property type="entry name" value="OUTER-MEMBRANE LIPOPROTEIN CARRIER PROTEIN"/>
    <property type="match status" value="1"/>
</dbReference>
<name>A0ABW5KP00_9SPHI</name>
<gene>
    <name evidence="3" type="ORF">ACFSR5_20600</name>
</gene>
<dbReference type="CDD" id="cd16325">
    <property type="entry name" value="LolA"/>
    <property type="match status" value="1"/>
</dbReference>
<reference evidence="4" key="1">
    <citation type="journal article" date="2019" name="Int. J. Syst. Evol. Microbiol.">
        <title>The Global Catalogue of Microorganisms (GCM) 10K type strain sequencing project: providing services to taxonomists for standard genome sequencing and annotation.</title>
        <authorList>
            <consortium name="The Broad Institute Genomics Platform"/>
            <consortium name="The Broad Institute Genome Sequencing Center for Infectious Disease"/>
            <person name="Wu L."/>
            <person name="Ma J."/>
        </authorList>
    </citation>
    <scope>NUCLEOTIDE SEQUENCE [LARGE SCALE GENOMIC DNA]</scope>
    <source>
        <strain evidence="4">KCTC 42662</strain>
    </source>
</reference>
<protein>
    <submittedName>
        <fullName evidence="3">Outer membrane lipoprotein carrier protein LolA</fullName>
    </submittedName>
</protein>
<dbReference type="Pfam" id="PF03548">
    <property type="entry name" value="LolA"/>
    <property type="match status" value="1"/>
</dbReference>
<dbReference type="PANTHER" id="PTHR35869">
    <property type="entry name" value="OUTER-MEMBRANE LIPOPROTEIN CARRIER PROTEIN"/>
    <property type="match status" value="1"/>
</dbReference>
<accession>A0ABW5KP00</accession>
<evidence type="ECO:0000256" key="1">
    <source>
        <dbReference type="ARBA" id="ARBA00022729"/>
    </source>
</evidence>
<dbReference type="InterPro" id="IPR029046">
    <property type="entry name" value="LolA/LolB/LppX"/>
</dbReference>